<evidence type="ECO:0000313" key="2">
    <source>
        <dbReference type="EMBL" id="NPE24769.1"/>
    </source>
</evidence>
<comment type="caution">
    <text evidence="2">The sequence shown here is derived from an EMBL/GenBank/DDBJ whole genome shotgun (WGS) entry which is preliminary data.</text>
</comment>
<reference evidence="2 3" key="1">
    <citation type="submission" date="2020-05" db="EMBL/GenBank/DDBJ databases">
        <title>Distinct polysaccharide utilization as determinants for interspecies competition between intestinal Prevotella spp.</title>
        <authorList>
            <person name="Galvez E.J.C."/>
            <person name="Iljazovic A."/>
            <person name="Strowig T."/>
        </authorList>
    </citation>
    <scope>NUCLEOTIDE SEQUENCE [LARGE SCALE GENOMIC DNA]</scope>
    <source>
        <strain evidence="2 3">PCHR</strain>
    </source>
</reference>
<gene>
    <name evidence="2" type="ORF">HPS54_04420</name>
</gene>
<keyword evidence="1" id="KW-0732">Signal</keyword>
<evidence type="ECO:0000313" key="3">
    <source>
        <dbReference type="Proteomes" id="UP000820977"/>
    </source>
</evidence>
<feature type="signal peptide" evidence="1">
    <location>
        <begin position="1"/>
        <end position="18"/>
    </location>
</feature>
<dbReference type="Proteomes" id="UP000820977">
    <property type="component" value="Unassembled WGS sequence"/>
</dbReference>
<dbReference type="EMBL" id="JABKKJ010000004">
    <property type="protein sequence ID" value="NPE24769.1"/>
    <property type="molecule type" value="Genomic_DNA"/>
</dbReference>
<accession>A0ABX2B3U3</accession>
<name>A0ABX2B3U3_9BACT</name>
<dbReference type="RefSeq" id="WP_172344261.1">
    <property type="nucleotide sequence ID" value="NZ_CASYYZ010000043.1"/>
</dbReference>
<feature type="chain" id="PRO_5045500578" evidence="1">
    <location>
        <begin position="19"/>
        <end position="157"/>
    </location>
</feature>
<sequence>MKKIITLCFIMLCLVVKAATEEVNALTLWMASGRKVVYMLDEQPVVKFKEGEFVLSTHMNVISYPAEQVLKFTHSYAEPTGIMVPGASCSGFSFDGNNIKASNLEPHSEIEVYSVDGVLLFKATTDKNGCVSMPITPQPGNVCIIRTSVANFKIMKP</sequence>
<organism evidence="2 3">
    <name type="scientific">Xylanibacter caecicola</name>
    <dbReference type="NCBI Taxonomy" id="2736294"/>
    <lineage>
        <taxon>Bacteria</taxon>
        <taxon>Pseudomonadati</taxon>
        <taxon>Bacteroidota</taxon>
        <taxon>Bacteroidia</taxon>
        <taxon>Bacteroidales</taxon>
        <taxon>Prevotellaceae</taxon>
        <taxon>Xylanibacter</taxon>
    </lineage>
</organism>
<proteinExistence type="predicted"/>
<evidence type="ECO:0000256" key="1">
    <source>
        <dbReference type="SAM" id="SignalP"/>
    </source>
</evidence>
<protein>
    <submittedName>
        <fullName evidence="2">Uncharacterized protein</fullName>
    </submittedName>
</protein>
<keyword evidence="3" id="KW-1185">Reference proteome</keyword>